<evidence type="ECO:0000313" key="2">
    <source>
        <dbReference type="EMBL" id="MFC6669228.1"/>
    </source>
</evidence>
<proteinExistence type="predicted"/>
<sequence length="240" mass="28074">MIRQPTHRMQGFTLVELMIALLLTGMVAMLVFGAFRIATGSWERVVSQQERVHERYLVQTFVRRLLEQAQPLRLRDIDARLSVAMHGDREQLIFVTELPTRNGVAEFYWCQLRVKETETQLKQLIMTTRPYTEGEIIDWLAPFEPTGEGLNGEEIPFTEPEERVLLEGVAELEFEYLYYDQTDQPEWRREWVEESVLPYLIRFQVLPQDEDGLAGEADTAFWPELLVSPTEYRYGGKTLL</sequence>
<dbReference type="Pfam" id="PF07963">
    <property type="entry name" value="N_methyl"/>
    <property type="match status" value="1"/>
</dbReference>
<gene>
    <name evidence="2" type="ORF">ACFQDL_03265</name>
</gene>
<evidence type="ECO:0000256" key="1">
    <source>
        <dbReference type="SAM" id="Phobius"/>
    </source>
</evidence>
<organism evidence="2 3">
    <name type="scientific">Marinobacterium aestuariivivens</name>
    <dbReference type="NCBI Taxonomy" id="1698799"/>
    <lineage>
        <taxon>Bacteria</taxon>
        <taxon>Pseudomonadati</taxon>
        <taxon>Pseudomonadota</taxon>
        <taxon>Gammaproteobacteria</taxon>
        <taxon>Oceanospirillales</taxon>
        <taxon>Oceanospirillaceae</taxon>
        <taxon>Marinobacterium</taxon>
    </lineage>
</organism>
<feature type="transmembrane region" description="Helical" evidence="1">
    <location>
        <begin position="12"/>
        <end position="35"/>
    </location>
</feature>
<evidence type="ECO:0000313" key="3">
    <source>
        <dbReference type="Proteomes" id="UP001596422"/>
    </source>
</evidence>
<keyword evidence="1" id="KW-1133">Transmembrane helix</keyword>
<keyword evidence="3" id="KW-1185">Reference proteome</keyword>
<protein>
    <submittedName>
        <fullName evidence="2">Prepilin-type N-terminal cleavage/methylation domain-containing protein</fullName>
    </submittedName>
</protein>
<dbReference type="Proteomes" id="UP001596422">
    <property type="component" value="Unassembled WGS sequence"/>
</dbReference>
<keyword evidence="1" id="KW-0812">Transmembrane</keyword>
<dbReference type="RefSeq" id="WP_379907804.1">
    <property type="nucleotide sequence ID" value="NZ_JBHSWE010000001.1"/>
</dbReference>
<reference evidence="3" key="1">
    <citation type="journal article" date="2019" name="Int. J. Syst. Evol. Microbiol.">
        <title>The Global Catalogue of Microorganisms (GCM) 10K type strain sequencing project: providing services to taxonomists for standard genome sequencing and annotation.</title>
        <authorList>
            <consortium name="The Broad Institute Genomics Platform"/>
            <consortium name="The Broad Institute Genome Sequencing Center for Infectious Disease"/>
            <person name="Wu L."/>
            <person name="Ma J."/>
        </authorList>
    </citation>
    <scope>NUCLEOTIDE SEQUENCE [LARGE SCALE GENOMIC DNA]</scope>
    <source>
        <strain evidence="3">NBRC 111756</strain>
    </source>
</reference>
<comment type="caution">
    <text evidence="2">The sequence shown here is derived from an EMBL/GenBank/DDBJ whole genome shotgun (WGS) entry which is preliminary data.</text>
</comment>
<dbReference type="PROSITE" id="PS00409">
    <property type="entry name" value="PROKAR_NTER_METHYL"/>
    <property type="match status" value="1"/>
</dbReference>
<accession>A0ABW1ZV13</accession>
<dbReference type="NCBIfam" id="TIGR02532">
    <property type="entry name" value="IV_pilin_GFxxxE"/>
    <property type="match status" value="1"/>
</dbReference>
<dbReference type="EMBL" id="JBHSWE010000001">
    <property type="protein sequence ID" value="MFC6669228.1"/>
    <property type="molecule type" value="Genomic_DNA"/>
</dbReference>
<dbReference type="InterPro" id="IPR012902">
    <property type="entry name" value="N_methyl_site"/>
</dbReference>
<name>A0ABW1ZV13_9GAMM</name>
<keyword evidence="1" id="KW-0472">Membrane</keyword>